<name>A0ABD1FW75_SALDI</name>
<dbReference type="Proteomes" id="UP001567538">
    <property type="component" value="Unassembled WGS sequence"/>
</dbReference>
<feature type="region of interest" description="Disordered" evidence="1">
    <location>
        <begin position="131"/>
        <end position="173"/>
    </location>
</feature>
<gene>
    <name evidence="2" type="ORF">AAHA92_31292</name>
</gene>
<sequence>MTMNIPSQVLQTRYHTFKEVVGTTGTCWDRHQNFVVAADCVWAEIFKKTPSLEEDAHTVIVISDTSGDGNPIPVHCATPSKDQDEVNSPAFTDEPKVRRKLFLSDESSNDCESSNAKAICHLAPCTGGGLERKMKNNPPRRSQPAPPHALNVSPFASSCASCSPLPTSRRTAP</sequence>
<reference evidence="2 3" key="1">
    <citation type="submission" date="2024-06" db="EMBL/GenBank/DDBJ databases">
        <title>A chromosome level genome sequence of Diviner's sage (Salvia divinorum).</title>
        <authorList>
            <person name="Ford S.A."/>
            <person name="Ro D.-K."/>
            <person name="Ness R.W."/>
            <person name="Phillips M.A."/>
        </authorList>
    </citation>
    <scope>NUCLEOTIDE SEQUENCE [LARGE SCALE GENOMIC DNA]</scope>
    <source>
        <strain evidence="2">SAF-2024a</strain>
        <tissue evidence="2">Leaf</tissue>
    </source>
</reference>
<evidence type="ECO:0000313" key="2">
    <source>
        <dbReference type="EMBL" id="KAL1535208.1"/>
    </source>
</evidence>
<accession>A0ABD1FW75</accession>
<proteinExistence type="predicted"/>
<comment type="caution">
    <text evidence="2">The sequence shown here is derived from an EMBL/GenBank/DDBJ whole genome shotgun (WGS) entry which is preliminary data.</text>
</comment>
<feature type="compositionally biased region" description="Low complexity" evidence="1">
    <location>
        <begin position="153"/>
        <end position="164"/>
    </location>
</feature>
<organism evidence="2 3">
    <name type="scientific">Salvia divinorum</name>
    <name type="common">Maria pastora</name>
    <name type="synonym">Diviner's sage</name>
    <dbReference type="NCBI Taxonomy" id="28513"/>
    <lineage>
        <taxon>Eukaryota</taxon>
        <taxon>Viridiplantae</taxon>
        <taxon>Streptophyta</taxon>
        <taxon>Embryophyta</taxon>
        <taxon>Tracheophyta</taxon>
        <taxon>Spermatophyta</taxon>
        <taxon>Magnoliopsida</taxon>
        <taxon>eudicotyledons</taxon>
        <taxon>Gunneridae</taxon>
        <taxon>Pentapetalae</taxon>
        <taxon>asterids</taxon>
        <taxon>lamiids</taxon>
        <taxon>Lamiales</taxon>
        <taxon>Lamiaceae</taxon>
        <taxon>Nepetoideae</taxon>
        <taxon>Mentheae</taxon>
        <taxon>Salviinae</taxon>
        <taxon>Salvia</taxon>
        <taxon>Salvia subgen. Calosphace</taxon>
    </lineage>
</organism>
<keyword evidence="3" id="KW-1185">Reference proteome</keyword>
<evidence type="ECO:0000256" key="1">
    <source>
        <dbReference type="SAM" id="MobiDB-lite"/>
    </source>
</evidence>
<dbReference type="EMBL" id="JBEAFC010000012">
    <property type="protein sequence ID" value="KAL1535208.1"/>
    <property type="molecule type" value="Genomic_DNA"/>
</dbReference>
<protein>
    <submittedName>
        <fullName evidence="2">Uncharacterized protein</fullName>
    </submittedName>
</protein>
<dbReference type="AlphaFoldDB" id="A0ABD1FW75"/>
<evidence type="ECO:0000313" key="3">
    <source>
        <dbReference type="Proteomes" id="UP001567538"/>
    </source>
</evidence>